<reference evidence="5" key="1">
    <citation type="journal article" date="2020" name="mSystems">
        <title>Genome- and Community-Level Interaction Insights into Carbon Utilization and Element Cycling Functions of Hydrothermarchaeota in Hydrothermal Sediment.</title>
        <authorList>
            <person name="Zhou Z."/>
            <person name="Liu Y."/>
            <person name="Xu W."/>
            <person name="Pan J."/>
            <person name="Luo Z.H."/>
            <person name="Li M."/>
        </authorList>
    </citation>
    <scope>NUCLEOTIDE SEQUENCE [LARGE SCALE GENOMIC DNA]</scope>
    <source>
        <strain evidence="5">SpSt-767</strain>
    </source>
</reference>
<feature type="region of interest" description="Disordered" evidence="3">
    <location>
        <begin position="36"/>
        <end position="62"/>
    </location>
</feature>
<gene>
    <name evidence="5" type="ORF">ENV52_13745</name>
</gene>
<dbReference type="PANTHER" id="PTHR30483">
    <property type="entry name" value="LEUCINE-SPECIFIC-BINDING PROTEIN"/>
    <property type="match status" value="1"/>
</dbReference>
<dbReference type="Gene3D" id="3.40.50.2300">
    <property type="match status" value="2"/>
</dbReference>
<sequence length="454" mass="49033">MQCKGGRLMRSLTGKLVLSVLVGSLVLLGCGKQEAPKTKAQKPQAEKPAAATPAAQKAPEAPGTKTVIIGFTASKSGKLKTEGERQINGVDLWIEQVNAKGGVKLADGTTVKFAAKSYDDESNKDRVQELYTRLINNDKADFLISPYSSGLADASAVIAQQYNKIMITTGAASDSTYKKGYTLIYQAYTPASRYLTGAVDMLGKLAPGAKKIAIIHEKDKFSSDVVNALKAYAISKGYEVVLFEGYDKDTTDFAAFINKIPPGTDAIMGGGHFADTSTLTKQLYEKKVNSKMIAFLVAPPEPKFAELGDACVCVIGPSQWEPGVKYSPEAAKAAGVPWFGPTVEQFDQSYKQKYNEDPSYHSAGGYAAGMIIQAAIEKAGSIDTDKVKKALDEMNLMSFYGDIKFDTSKDNHGLQMGHEMVYIQWFKEPKGTFVKQIVWPASAASAKPFVCPTR</sequence>
<evidence type="ECO:0000259" key="4">
    <source>
        <dbReference type="Pfam" id="PF13458"/>
    </source>
</evidence>
<dbReference type="CDD" id="cd06338">
    <property type="entry name" value="PBP1_ABC_ligand_binding-like"/>
    <property type="match status" value="1"/>
</dbReference>
<evidence type="ECO:0000313" key="5">
    <source>
        <dbReference type="EMBL" id="HHS30749.1"/>
    </source>
</evidence>
<evidence type="ECO:0000256" key="2">
    <source>
        <dbReference type="ARBA" id="ARBA00022729"/>
    </source>
</evidence>
<comment type="similarity">
    <text evidence="1">Belongs to the leucine-binding protein family.</text>
</comment>
<keyword evidence="2" id="KW-0732">Signal</keyword>
<feature type="compositionally biased region" description="Low complexity" evidence="3">
    <location>
        <begin position="41"/>
        <end position="62"/>
    </location>
</feature>
<dbReference type="Pfam" id="PF13458">
    <property type="entry name" value="Peripla_BP_6"/>
    <property type="match status" value="1"/>
</dbReference>
<accession>A0A7V6DR05</accession>
<evidence type="ECO:0000256" key="1">
    <source>
        <dbReference type="ARBA" id="ARBA00010062"/>
    </source>
</evidence>
<comment type="caution">
    <text evidence="5">The sequence shown here is derived from an EMBL/GenBank/DDBJ whole genome shotgun (WGS) entry which is preliminary data.</text>
</comment>
<dbReference type="InterPro" id="IPR028082">
    <property type="entry name" value="Peripla_BP_I"/>
</dbReference>
<organism evidence="5">
    <name type="scientific">Desulfobacca acetoxidans</name>
    <dbReference type="NCBI Taxonomy" id="60893"/>
    <lineage>
        <taxon>Bacteria</taxon>
        <taxon>Pseudomonadati</taxon>
        <taxon>Thermodesulfobacteriota</taxon>
        <taxon>Desulfobaccia</taxon>
        <taxon>Desulfobaccales</taxon>
        <taxon>Desulfobaccaceae</taxon>
        <taxon>Desulfobacca</taxon>
    </lineage>
</organism>
<evidence type="ECO:0000256" key="3">
    <source>
        <dbReference type="SAM" id="MobiDB-lite"/>
    </source>
</evidence>
<name>A0A7V6DR05_9BACT</name>
<dbReference type="InterPro" id="IPR051010">
    <property type="entry name" value="BCAA_transport"/>
</dbReference>
<protein>
    <submittedName>
        <fullName evidence="5">Branched-chain amino acid ABC transporter substrate-binding protein</fullName>
    </submittedName>
</protein>
<dbReference type="SUPFAM" id="SSF53822">
    <property type="entry name" value="Periplasmic binding protein-like I"/>
    <property type="match status" value="1"/>
</dbReference>
<feature type="domain" description="Leucine-binding protein" evidence="4">
    <location>
        <begin position="67"/>
        <end position="423"/>
    </location>
</feature>
<proteinExistence type="inferred from homology"/>
<dbReference type="PANTHER" id="PTHR30483:SF37">
    <property type="entry name" value="ABC TRANSPORTER SUBSTRATE-BINDING PROTEIN"/>
    <property type="match status" value="1"/>
</dbReference>
<dbReference type="EMBL" id="DTGR01000213">
    <property type="protein sequence ID" value="HHS30749.1"/>
    <property type="molecule type" value="Genomic_DNA"/>
</dbReference>
<dbReference type="InterPro" id="IPR028081">
    <property type="entry name" value="Leu-bd"/>
</dbReference>
<dbReference type="PROSITE" id="PS51257">
    <property type="entry name" value="PROKAR_LIPOPROTEIN"/>
    <property type="match status" value="1"/>
</dbReference>
<dbReference type="AlphaFoldDB" id="A0A7V6DR05"/>